<protein>
    <submittedName>
        <fullName evidence="1">Uncharacterized protein</fullName>
    </submittedName>
</protein>
<evidence type="ECO:0000313" key="1">
    <source>
        <dbReference type="EnsemblMetazoa" id="CJA41926.1"/>
    </source>
</evidence>
<evidence type="ECO:0000313" key="2">
    <source>
        <dbReference type="Proteomes" id="UP000005237"/>
    </source>
</evidence>
<sequence>MAIIRGRLMGLDMSTLAKQFKTSKSVIWATLNTPNQSKATGRPSTTSPGVDRSIFRIRKKNHFLKSTGIKSEL</sequence>
<accession>A0A8R1ESK9</accession>
<name>A0A8R1ESK9_CAEJA</name>
<reference evidence="2" key="1">
    <citation type="submission" date="2010-08" db="EMBL/GenBank/DDBJ databases">
        <authorList>
            <consortium name="Caenorhabditis japonica Sequencing Consortium"/>
            <person name="Wilson R.K."/>
        </authorList>
    </citation>
    <scope>NUCLEOTIDE SEQUENCE [LARGE SCALE GENOMIC DNA]</scope>
    <source>
        <strain evidence="2">DF5081</strain>
    </source>
</reference>
<dbReference type="EnsemblMetazoa" id="CJA41926.1">
    <property type="protein sequence ID" value="CJA41926.1"/>
    <property type="gene ID" value="WBGene00217774"/>
</dbReference>
<dbReference type="AlphaFoldDB" id="A0A8R1ESK9"/>
<reference evidence="1" key="2">
    <citation type="submission" date="2022-06" db="UniProtKB">
        <authorList>
            <consortium name="EnsemblMetazoa"/>
        </authorList>
    </citation>
    <scope>IDENTIFICATION</scope>
    <source>
        <strain evidence="1">DF5081</strain>
    </source>
</reference>
<organism evidence="1 2">
    <name type="scientific">Caenorhabditis japonica</name>
    <dbReference type="NCBI Taxonomy" id="281687"/>
    <lineage>
        <taxon>Eukaryota</taxon>
        <taxon>Metazoa</taxon>
        <taxon>Ecdysozoa</taxon>
        <taxon>Nematoda</taxon>
        <taxon>Chromadorea</taxon>
        <taxon>Rhabditida</taxon>
        <taxon>Rhabditina</taxon>
        <taxon>Rhabditomorpha</taxon>
        <taxon>Rhabditoidea</taxon>
        <taxon>Rhabditidae</taxon>
        <taxon>Peloderinae</taxon>
        <taxon>Caenorhabditis</taxon>
    </lineage>
</organism>
<keyword evidence="2" id="KW-1185">Reference proteome</keyword>
<dbReference type="Proteomes" id="UP000005237">
    <property type="component" value="Unassembled WGS sequence"/>
</dbReference>
<proteinExistence type="predicted"/>